<proteinExistence type="predicted"/>
<keyword evidence="2" id="KW-1185">Reference proteome</keyword>
<evidence type="ECO:0000313" key="1">
    <source>
        <dbReference type="EMBL" id="KAF2225919.1"/>
    </source>
</evidence>
<reference evidence="2" key="1">
    <citation type="journal article" date="2020" name="Stud. Mycol.">
        <title>101 Dothideomycetes genomes: A test case for predicting lifestyles and emergence of pathogens.</title>
        <authorList>
            <person name="Haridas S."/>
            <person name="Albert R."/>
            <person name="Binder M."/>
            <person name="Bloem J."/>
            <person name="LaButti K."/>
            <person name="Salamov A."/>
            <person name="Andreopoulos B."/>
            <person name="Baker S."/>
            <person name="Barry K."/>
            <person name="Bills G."/>
            <person name="Bluhm B."/>
            <person name="Cannon C."/>
            <person name="Castanera R."/>
            <person name="Culley D."/>
            <person name="Daum C."/>
            <person name="Ezra D."/>
            <person name="Gonzalez J."/>
            <person name="Henrissat B."/>
            <person name="Kuo A."/>
            <person name="Liang C."/>
            <person name="Lipzen A."/>
            <person name="Lutzoni F."/>
            <person name="Magnuson J."/>
            <person name="Mondo S."/>
            <person name="Nolan M."/>
            <person name="Ohm R."/>
            <person name="Pangilinan J."/>
            <person name="Park H.-J."/>
            <person name="Ramirez L."/>
            <person name="Alfaro M."/>
            <person name="Sun H."/>
            <person name="Tritt A."/>
            <person name="Yoshinaga Y."/>
            <person name="Zwiers L.-H."/>
            <person name="Turgeon B."/>
            <person name="Goodwin S."/>
            <person name="Spatafora J."/>
            <person name="Crous P."/>
            <person name="Grigoriev I."/>
        </authorList>
    </citation>
    <scope>NUCLEOTIDE SEQUENCE [LARGE SCALE GENOMIC DNA]</scope>
    <source>
        <strain evidence="2">CECT 20119</strain>
    </source>
</reference>
<protein>
    <submittedName>
        <fullName evidence="1">Uncharacterized protein</fullName>
    </submittedName>
</protein>
<accession>A0A6A6GK15</accession>
<name>A0A6A6GK15_9PEZI</name>
<gene>
    <name evidence="1" type="ORF">BDZ85DRAFT_73110</name>
</gene>
<dbReference type="AlphaFoldDB" id="A0A6A6GK15"/>
<dbReference type="EMBL" id="ML992503">
    <property type="protein sequence ID" value="KAF2225919.1"/>
    <property type="molecule type" value="Genomic_DNA"/>
</dbReference>
<dbReference type="Proteomes" id="UP000799538">
    <property type="component" value="Unassembled WGS sequence"/>
</dbReference>
<evidence type="ECO:0000313" key="2">
    <source>
        <dbReference type="Proteomes" id="UP000799538"/>
    </source>
</evidence>
<organism evidence="1 2">
    <name type="scientific">Elsinoe ampelina</name>
    <dbReference type="NCBI Taxonomy" id="302913"/>
    <lineage>
        <taxon>Eukaryota</taxon>
        <taxon>Fungi</taxon>
        <taxon>Dikarya</taxon>
        <taxon>Ascomycota</taxon>
        <taxon>Pezizomycotina</taxon>
        <taxon>Dothideomycetes</taxon>
        <taxon>Dothideomycetidae</taxon>
        <taxon>Myriangiales</taxon>
        <taxon>Elsinoaceae</taxon>
        <taxon>Elsinoe</taxon>
    </lineage>
</organism>
<sequence length="180" mass="20210">MLRKSRSKALLPPAFEPLRYHSPHDIEDNLIALTKSVADDREKKEKALQALEAAMEQRFNDIKTHTQTLLTAVEAKLDQDTVTEVKPGENINKATTTSLQPLVDDLASDGIAKMDATVKIASVPTHVDDEERFLELMRETAAVEAELQIARDAHRAALAEWDSLLLRIKELEDQYNHAQC</sequence>